<dbReference type="EMBL" id="BAQD01000001">
    <property type="protein sequence ID" value="GBQ04549.1"/>
    <property type="molecule type" value="Genomic_DNA"/>
</dbReference>
<keyword evidence="11" id="KW-1185">Reference proteome</keyword>
<dbReference type="PANTHER" id="PTHR35524">
    <property type="entry name" value="ALPHA-ACETOLACTATE DECARBOXYLASE"/>
    <property type="match status" value="1"/>
</dbReference>
<evidence type="ECO:0000256" key="3">
    <source>
        <dbReference type="ARBA" id="ARBA00007106"/>
    </source>
</evidence>
<evidence type="ECO:0000256" key="7">
    <source>
        <dbReference type="ARBA" id="ARBA00023061"/>
    </source>
</evidence>
<dbReference type="EC" id="4.1.1.5" evidence="4 9"/>
<dbReference type="NCBIfam" id="TIGR01252">
    <property type="entry name" value="acetolac_decarb"/>
    <property type="match status" value="1"/>
</dbReference>
<dbReference type="InterPro" id="IPR005128">
    <property type="entry name" value="Acetolactate_a_deCO2ase"/>
</dbReference>
<dbReference type="CDD" id="cd17299">
    <property type="entry name" value="acetolactate_decarboxylase"/>
    <property type="match status" value="1"/>
</dbReference>
<evidence type="ECO:0000313" key="10">
    <source>
        <dbReference type="EMBL" id="GBQ04549.1"/>
    </source>
</evidence>
<dbReference type="PIRSF" id="PIRSF001332">
    <property type="entry name" value="Acetolac_decarb"/>
    <property type="match status" value="1"/>
</dbReference>
<dbReference type="SUPFAM" id="SSF117856">
    <property type="entry name" value="AF0104/ALDC/Ptd012-like"/>
    <property type="match status" value="1"/>
</dbReference>
<accession>A0ABQ0NW16</accession>
<evidence type="ECO:0000256" key="8">
    <source>
        <dbReference type="ARBA" id="ARBA00023239"/>
    </source>
</evidence>
<dbReference type="Gene3D" id="3.30.1330.80">
    <property type="entry name" value="Hypothetical protein, similar to alpha- acetolactate decarboxylase, domain 2"/>
    <property type="match status" value="2"/>
</dbReference>
<evidence type="ECO:0000256" key="1">
    <source>
        <dbReference type="ARBA" id="ARBA00001784"/>
    </source>
</evidence>
<evidence type="ECO:0000256" key="5">
    <source>
        <dbReference type="ARBA" id="ARBA00020164"/>
    </source>
</evidence>
<keyword evidence="8 9" id="KW-0456">Lyase</keyword>
<evidence type="ECO:0000256" key="2">
    <source>
        <dbReference type="ARBA" id="ARBA00005170"/>
    </source>
</evidence>
<evidence type="ECO:0000256" key="4">
    <source>
        <dbReference type="ARBA" id="ARBA00013204"/>
    </source>
</evidence>
<organism evidence="10 11">
    <name type="scientific">Saccharibacter floricola DSM 15669</name>
    <dbReference type="NCBI Taxonomy" id="1123227"/>
    <lineage>
        <taxon>Bacteria</taxon>
        <taxon>Pseudomonadati</taxon>
        <taxon>Pseudomonadota</taxon>
        <taxon>Alphaproteobacteria</taxon>
        <taxon>Acetobacterales</taxon>
        <taxon>Acetobacteraceae</taxon>
        <taxon>Saccharibacter</taxon>
    </lineage>
</organism>
<comment type="catalytic activity">
    <reaction evidence="1 9">
        <text>(2S)-2-acetolactate + H(+) = (R)-acetoin + CO2</text>
        <dbReference type="Rhea" id="RHEA:21580"/>
        <dbReference type="ChEBI" id="CHEBI:15378"/>
        <dbReference type="ChEBI" id="CHEBI:15686"/>
        <dbReference type="ChEBI" id="CHEBI:16526"/>
        <dbReference type="ChEBI" id="CHEBI:58476"/>
        <dbReference type="EC" id="4.1.1.5"/>
    </reaction>
</comment>
<keyword evidence="7 9" id="KW-0005">Acetoin biosynthesis</keyword>
<dbReference type="Pfam" id="PF03306">
    <property type="entry name" value="AAL_decarboxy"/>
    <property type="match status" value="1"/>
</dbReference>
<dbReference type="PANTHER" id="PTHR35524:SF1">
    <property type="entry name" value="ALPHA-ACETOLACTATE DECARBOXYLASE"/>
    <property type="match status" value="1"/>
</dbReference>
<reference evidence="10" key="1">
    <citation type="submission" date="2013-04" db="EMBL/GenBank/DDBJ databases">
        <title>The genome sequencing project of 58 acetic acid bacteria.</title>
        <authorList>
            <person name="Okamoto-Kainuma A."/>
            <person name="Ishikawa M."/>
            <person name="Umino S."/>
            <person name="Koizumi Y."/>
            <person name="Shiwa Y."/>
            <person name="Yoshikawa H."/>
            <person name="Matsutani M."/>
            <person name="Matsushita K."/>
        </authorList>
    </citation>
    <scope>NUCLEOTIDE SEQUENCE</scope>
    <source>
        <strain evidence="10">DSM 15669</strain>
    </source>
</reference>
<comment type="pathway">
    <text evidence="2 9">Polyol metabolism; (R,R)-butane-2,3-diol biosynthesis; (R,R)-butane-2,3-diol from pyruvate: step 2/3.</text>
</comment>
<evidence type="ECO:0000256" key="9">
    <source>
        <dbReference type="PIRNR" id="PIRNR001332"/>
    </source>
</evidence>
<protein>
    <recommendedName>
        <fullName evidence="5 9">Alpha-acetolactate decarboxylase</fullName>
        <ecNumber evidence="4 9">4.1.1.5</ecNumber>
    </recommendedName>
</protein>
<proteinExistence type="inferred from homology"/>
<sequence>MAALLDAVYDGEMTMDELLEHGDFGLGTFNALDGEMIVTGREVRQFRSEGIASDVPSDLKTPFACVTHFEPEQTITIDQPLGKAEFEALVNKMLDNPNLFGAVRFTGEFEKVDTRTVFCQCRPYPGMLEVVAKQPTFTMNNISGMMLGFRTPPYMQGINVAGYHLHVLSDDRKHGGHVTDYRVLRGKLEVARISDLEIALPRHKEFAEADLLPAGLSEAIHTAEGG</sequence>
<evidence type="ECO:0000256" key="6">
    <source>
        <dbReference type="ARBA" id="ARBA00022793"/>
    </source>
</evidence>
<dbReference type="Proteomes" id="UP001062901">
    <property type="component" value="Unassembled WGS sequence"/>
</dbReference>
<comment type="similarity">
    <text evidence="3 9">Belongs to the alpha-acetolactate decarboxylase family.</text>
</comment>
<comment type="caution">
    <text evidence="10">The sequence shown here is derived from an EMBL/GenBank/DDBJ whole genome shotgun (WGS) entry which is preliminary data.</text>
</comment>
<evidence type="ECO:0000313" key="11">
    <source>
        <dbReference type="Proteomes" id="UP001062901"/>
    </source>
</evidence>
<name>A0ABQ0NW16_9PROT</name>
<gene>
    <name evidence="10" type="ORF">AA15669_0029</name>
</gene>
<keyword evidence="6 9" id="KW-0210">Decarboxylase</keyword>